<gene>
    <name evidence="8" type="ORF">F7P80_10060</name>
</gene>
<organism evidence="8">
    <name type="scientific">Comamonas kerstersii</name>
    <dbReference type="NCBI Taxonomy" id="225992"/>
    <lineage>
        <taxon>Bacteria</taxon>
        <taxon>Pseudomonadati</taxon>
        <taxon>Pseudomonadota</taxon>
        <taxon>Betaproteobacteria</taxon>
        <taxon>Burkholderiales</taxon>
        <taxon>Comamonadaceae</taxon>
        <taxon>Comamonas</taxon>
    </lineage>
</organism>
<dbReference type="GO" id="GO:0005886">
    <property type="term" value="C:plasma membrane"/>
    <property type="evidence" value="ECO:0007669"/>
    <property type="project" value="UniProtKB-SubCell"/>
</dbReference>
<dbReference type="PIRSF" id="PIRSF035875">
    <property type="entry name" value="RNase_BN"/>
    <property type="match status" value="1"/>
</dbReference>
<evidence type="ECO:0000256" key="4">
    <source>
        <dbReference type="ARBA" id="ARBA00022989"/>
    </source>
</evidence>
<dbReference type="PANTHER" id="PTHR30213:SF1">
    <property type="entry name" value="INNER MEMBRANE PROTEIN YHJD"/>
    <property type="match status" value="1"/>
</dbReference>
<evidence type="ECO:0000313" key="8">
    <source>
        <dbReference type="EMBL" id="KAB0586696.1"/>
    </source>
</evidence>
<keyword evidence="5 7" id="KW-0472">Membrane</keyword>
<keyword evidence="2" id="KW-1003">Cell membrane</keyword>
<feature type="transmembrane region" description="Helical" evidence="7">
    <location>
        <begin position="43"/>
        <end position="64"/>
    </location>
</feature>
<name>A0A6A1R2L8_9BURK</name>
<evidence type="ECO:0000256" key="3">
    <source>
        <dbReference type="ARBA" id="ARBA00022692"/>
    </source>
</evidence>
<feature type="transmembrane region" description="Helical" evidence="7">
    <location>
        <begin position="104"/>
        <end position="124"/>
    </location>
</feature>
<sequence length="338" mass="36251">MADMQAPSSVAPHPLLRPVWPLIQAVQLWLQADGLRMSAAMTFYGLLSLSPLLLLIVGLLGWWMDRSVVEDNLLAQVRSVMGERGASVVEAALASAQAPSQGKLASIAAFVLLVSGATGVFAELQQAFNKLWQIGQPATVQEQKKWWALATLRMRGLLYVLVLGFLLLVTMVLSTALRIFTQLAGDWLQMEPPGELIWLLNEGVSMCVIALLFMGLMRIGSGQKPSLRYLAVGAVVGALLFTLSKQALAWYLATAAVVSAYGAAGSLVVVLMWMYVTSAILLLSASCAKALEMQARPPAAEPDDSPKAESEAADSVAAGRPQVPQSVGSRPIRQWPEV</sequence>
<reference evidence="8" key="1">
    <citation type="submission" date="2019-09" db="EMBL/GenBank/DDBJ databases">
        <title>Draft genome sequences of 48 bacterial type strains from the CCUG.</title>
        <authorList>
            <person name="Tunovic T."/>
            <person name="Pineiro-Iglesias B."/>
            <person name="Unosson C."/>
            <person name="Inganas E."/>
            <person name="Ohlen M."/>
            <person name="Cardew S."/>
            <person name="Jensie-Markopoulos S."/>
            <person name="Salva-Serra F."/>
            <person name="Jaen-Luchoro D."/>
            <person name="Karlsson R."/>
            <person name="Svensson-Stadler L."/>
            <person name="Chun J."/>
            <person name="Moore E."/>
        </authorList>
    </citation>
    <scope>NUCLEOTIDE SEQUENCE</scope>
    <source>
        <strain evidence="8">CCUG 15333</strain>
    </source>
</reference>
<comment type="caution">
    <text evidence="8">The sequence shown here is derived from an EMBL/GenBank/DDBJ whole genome shotgun (WGS) entry which is preliminary data.</text>
</comment>
<evidence type="ECO:0000256" key="1">
    <source>
        <dbReference type="ARBA" id="ARBA00004651"/>
    </source>
</evidence>
<dbReference type="EMBL" id="VZOT01000005">
    <property type="protein sequence ID" value="KAB0586696.1"/>
    <property type="molecule type" value="Genomic_DNA"/>
</dbReference>
<proteinExistence type="predicted"/>
<evidence type="ECO:0000256" key="2">
    <source>
        <dbReference type="ARBA" id="ARBA00022475"/>
    </source>
</evidence>
<evidence type="ECO:0000256" key="7">
    <source>
        <dbReference type="SAM" id="Phobius"/>
    </source>
</evidence>
<dbReference type="AlphaFoldDB" id="A0A6A1R2L8"/>
<keyword evidence="4 7" id="KW-1133">Transmembrane helix</keyword>
<keyword evidence="3 7" id="KW-0812">Transmembrane</keyword>
<feature type="transmembrane region" description="Helical" evidence="7">
    <location>
        <begin position="157"/>
        <end position="177"/>
    </location>
</feature>
<accession>A0A6A1R2L8</accession>
<feature type="transmembrane region" description="Helical" evidence="7">
    <location>
        <begin position="258"/>
        <end position="283"/>
    </location>
</feature>
<feature type="region of interest" description="Disordered" evidence="6">
    <location>
        <begin position="295"/>
        <end position="338"/>
    </location>
</feature>
<dbReference type="Pfam" id="PF03631">
    <property type="entry name" value="Virul_fac_BrkB"/>
    <property type="match status" value="1"/>
</dbReference>
<dbReference type="PANTHER" id="PTHR30213">
    <property type="entry name" value="INNER MEMBRANE PROTEIN YHJD"/>
    <property type="match status" value="1"/>
</dbReference>
<evidence type="ECO:0000256" key="6">
    <source>
        <dbReference type="SAM" id="MobiDB-lite"/>
    </source>
</evidence>
<evidence type="ECO:0000256" key="5">
    <source>
        <dbReference type="ARBA" id="ARBA00023136"/>
    </source>
</evidence>
<dbReference type="InterPro" id="IPR017039">
    <property type="entry name" value="Virul_fac_BrkB"/>
</dbReference>
<protein>
    <submittedName>
        <fullName evidence="8">YihY/virulence factor BrkB family protein</fullName>
    </submittedName>
</protein>
<feature type="transmembrane region" description="Helical" evidence="7">
    <location>
        <begin position="197"/>
        <end position="217"/>
    </location>
</feature>
<feature type="transmembrane region" description="Helical" evidence="7">
    <location>
        <begin position="229"/>
        <end position="252"/>
    </location>
</feature>
<comment type="subcellular location">
    <subcellularLocation>
        <location evidence="1">Cell membrane</location>
        <topology evidence="1">Multi-pass membrane protein</topology>
    </subcellularLocation>
</comment>